<dbReference type="CDD" id="cd14688">
    <property type="entry name" value="bZIP_YAP"/>
    <property type="match status" value="1"/>
</dbReference>
<dbReference type="SUPFAM" id="SSF57959">
    <property type="entry name" value="Leucine zipper domain"/>
    <property type="match status" value="1"/>
</dbReference>
<dbReference type="InterPro" id="IPR046347">
    <property type="entry name" value="bZIP_sf"/>
</dbReference>
<dbReference type="Proteomes" id="UP000037904">
    <property type="component" value="Unassembled WGS sequence"/>
</dbReference>
<dbReference type="Gene3D" id="1.20.5.170">
    <property type="match status" value="1"/>
</dbReference>
<evidence type="ECO:0000313" key="2">
    <source>
        <dbReference type="EMBL" id="KPA36500.1"/>
    </source>
</evidence>
<protein>
    <submittedName>
        <fullName evidence="2">Trappc4 protein sedlin</fullName>
    </submittedName>
</protein>
<comment type="caution">
    <text evidence="2">The sequence shown here is derived from an EMBL/GenBank/DDBJ whole genome shotgun (WGS) entry which is preliminary data.</text>
</comment>
<feature type="region of interest" description="Disordered" evidence="1">
    <location>
        <begin position="1"/>
        <end position="26"/>
    </location>
</feature>
<dbReference type="GO" id="GO:0003700">
    <property type="term" value="F:DNA-binding transcription factor activity"/>
    <property type="evidence" value="ECO:0007669"/>
    <property type="project" value="InterPro"/>
</dbReference>
<name>A0A0M9ENQ8_FUSLA</name>
<dbReference type="OrthoDB" id="4505928at2759"/>
<dbReference type="EMBL" id="JXCE01000623">
    <property type="protein sequence ID" value="KPA36500.1"/>
    <property type="molecule type" value="Genomic_DNA"/>
</dbReference>
<dbReference type="AlphaFoldDB" id="A0A0M9ENQ8"/>
<proteinExistence type="predicted"/>
<evidence type="ECO:0000313" key="3">
    <source>
        <dbReference type="Proteomes" id="UP000037904"/>
    </source>
</evidence>
<reference evidence="2 3" key="1">
    <citation type="submission" date="2015-04" db="EMBL/GenBank/DDBJ databases">
        <title>The draft genome sequence of Fusarium langsethiae, a T-2/HT-2 mycotoxin producer.</title>
        <authorList>
            <person name="Lysoe E."/>
            <person name="Divon H.H."/>
            <person name="Terzi V."/>
            <person name="Orru L."/>
            <person name="Lamontanara A."/>
            <person name="Kolseth A.-K."/>
            <person name="Frandsen R.J."/>
            <person name="Nielsen K."/>
            <person name="Thrane U."/>
        </authorList>
    </citation>
    <scope>NUCLEOTIDE SEQUENCE [LARGE SCALE GENOMIC DNA]</scope>
    <source>
        <strain evidence="2 3">Fl201059</strain>
    </source>
</reference>
<sequence length="204" mass="23227">MTPKPKRVTAEHTRDRVRNNQRRHRARKRDYIATLEEKLEEAERTISTLRSQVHDLKEVLERNKFERGSAPLVVEPGGLDVQEVLAVVDTDDLPFPSTGFATEDHDSGEINDTGRYDLPGMSIESTDLALSIFPPAMFPSLSQPGSDTSQSTNFTSGNRHQRRANKTLLRSLHPHRPAKYHYTQRRNLWSPKSSPIPTAIFLQF</sequence>
<gene>
    <name evidence="2" type="ORF">FLAG1_10732</name>
</gene>
<feature type="compositionally biased region" description="Polar residues" evidence="1">
    <location>
        <begin position="140"/>
        <end position="158"/>
    </location>
</feature>
<accession>A0A0M9ENQ8</accession>
<keyword evidence="3" id="KW-1185">Reference proteome</keyword>
<evidence type="ECO:0000256" key="1">
    <source>
        <dbReference type="SAM" id="MobiDB-lite"/>
    </source>
</evidence>
<feature type="compositionally biased region" description="Basic and acidic residues" evidence="1">
    <location>
        <begin position="8"/>
        <end position="18"/>
    </location>
</feature>
<feature type="region of interest" description="Disordered" evidence="1">
    <location>
        <begin position="139"/>
        <end position="163"/>
    </location>
</feature>
<organism evidence="2 3">
    <name type="scientific">Fusarium langsethiae</name>
    <dbReference type="NCBI Taxonomy" id="179993"/>
    <lineage>
        <taxon>Eukaryota</taxon>
        <taxon>Fungi</taxon>
        <taxon>Dikarya</taxon>
        <taxon>Ascomycota</taxon>
        <taxon>Pezizomycotina</taxon>
        <taxon>Sordariomycetes</taxon>
        <taxon>Hypocreomycetidae</taxon>
        <taxon>Hypocreales</taxon>
        <taxon>Nectriaceae</taxon>
        <taxon>Fusarium</taxon>
    </lineage>
</organism>